<sequence length="953" mass="106930">MNDAELLEWQRSAAEGGIGKCTAVRDRCAKTERDLMFLKDDEIVVLMQVPDRQGIFLGFCEGVIGTFHFRDVRFHTLRLKVPAWSKWLSDEDEFSGSKLYEQHSSELENDLHPTSMVPFLLPNTSQDARPIGLSFMNLESADNEDEEGASTDDEDQDLESLLNAYSGDVKDEIRVAWTQTISRPFTTKIFGASARKSAFEIPDYGHGTLLCFEHSDIGPPSPLVNLVSPRTMAHFICDAWQKGKDGIAESFIEELDGNEEFLLRLRGNDAQKVVNLIQEVIDSSKPEQGVLKHKFQRLLVKICQTRDVIPSSLFIKGVEREGSDAICGGSFGDVYRGTYRANEVALKRIRIFPNTASEERQRTLQKLGREAMLWRALKHPFVLSFYGIDADTFPTFFCLVSPWMENGTILQHLEETGRQDVDLGLFEVAQGLAYLHSQEIVHGDIRGSNILVDPAGHACIADFGLAVFSDVTVGTNSSHHAGSVRWMAPELHFPMDFGLEYFRRTFATDVYSFACLCVELYTGKPPFEDVPRDTAALIKAVNGERPARPAEIVDWFWELVERCWCHDWTKRPGRWNRYIFNLRRQVPDGKHVVFGSLRGHRWNAYVAKDRECSDGQNNRPKLAAKIIVDPEFASFAAHVPALDTQAPIATIRERHNETVKATKHSIASQLPKDTEYKAFDYQIEVEEGVKVLAKCVVPTAREGEDTFPLLFWLHGGGFILGSADMDDYVMRILSVEHRVSVVNLDYRLAPEHPFPTGVNDSFTALKYVASHPEEFSASLDKGFIVGGASAGGNLAAVLAHLARDDPFFKDKPLTGQGLVVPAVIHKDAYPQKYKSSLLSLEQNKNAPMLSLESLNFMTKLYQAPPTDTRVSPLLLSSHCGLPPAFIQVAGLDPLRDEGLLYEKLLKEAGVPTRLEVYPGVPHGFSDFPQLKQSVKFADDWNKGLRWLLKKEQH</sequence>
<dbReference type="Gene3D" id="1.10.510.10">
    <property type="entry name" value="Transferase(Phosphotransferase) domain 1"/>
    <property type="match status" value="1"/>
</dbReference>
<dbReference type="InterPro" id="IPR029058">
    <property type="entry name" value="AB_hydrolase_fold"/>
</dbReference>
<dbReference type="Gene3D" id="3.40.50.1820">
    <property type="entry name" value="alpha/beta hydrolase"/>
    <property type="match status" value="1"/>
</dbReference>
<dbReference type="InterPro" id="IPR008266">
    <property type="entry name" value="Tyr_kinase_AS"/>
</dbReference>
<dbReference type="InterPro" id="IPR000719">
    <property type="entry name" value="Prot_kinase_dom"/>
</dbReference>
<keyword evidence="3" id="KW-0418">Kinase</keyword>
<name>A0AAW0EA30_9AGAR</name>
<keyword evidence="7" id="KW-1185">Reference proteome</keyword>
<dbReference type="GO" id="GO:0016787">
    <property type="term" value="F:hydrolase activity"/>
    <property type="evidence" value="ECO:0007669"/>
    <property type="project" value="InterPro"/>
</dbReference>
<dbReference type="EMBL" id="JAYKXP010000002">
    <property type="protein sequence ID" value="KAK7060784.1"/>
    <property type="molecule type" value="Genomic_DNA"/>
</dbReference>
<dbReference type="GO" id="GO:0004674">
    <property type="term" value="F:protein serine/threonine kinase activity"/>
    <property type="evidence" value="ECO:0007669"/>
    <property type="project" value="TreeGrafter"/>
</dbReference>
<dbReference type="PROSITE" id="PS00109">
    <property type="entry name" value="PROTEIN_KINASE_TYR"/>
    <property type="match status" value="1"/>
</dbReference>
<dbReference type="PROSITE" id="PS50011">
    <property type="entry name" value="PROTEIN_KINASE_DOM"/>
    <property type="match status" value="1"/>
</dbReference>
<dbReference type="Proteomes" id="UP001383192">
    <property type="component" value="Unassembled WGS sequence"/>
</dbReference>
<comment type="caution">
    <text evidence="6">The sequence shown here is derived from an EMBL/GenBank/DDBJ whole genome shotgun (WGS) entry which is preliminary data.</text>
</comment>
<dbReference type="Pfam" id="PF07859">
    <property type="entry name" value="Abhydrolase_3"/>
    <property type="match status" value="1"/>
</dbReference>
<dbReference type="InterPro" id="IPR001245">
    <property type="entry name" value="Ser-Thr/Tyr_kinase_cat_dom"/>
</dbReference>
<protein>
    <recommendedName>
        <fullName evidence="5">Protein kinase domain-containing protein</fullName>
    </recommendedName>
</protein>
<feature type="domain" description="Protein kinase" evidence="5">
    <location>
        <begin position="320"/>
        <end position="594"/>
    </location>
</feature>
<evidence type="ECO:0000256" key="4">
    <source>
        <dbReference type="ARBA" id="ARBA00022840"/>
    </source>
</evidence>
<dbReference type="PANTHER" id="PTHR44329">
    <property type="entry name" value="SERINE/THREONINE-PROTEIN KINASE TNNI3K-RELATED"/>
    <property type="match status" value="1"/>
</dbReference>
<evidence type="ECO:0000256" key="1">
    <source>
        <dbReference type="ARBA" id="ARBA00022679"/>
    </source>
</evidence>
<evidence type="ECO:0000259" key="5">
    <source>
        <dbReference type="PROSITE" id="PS50011"/>
    </source>
</evidence>
<gene>
    <name evidence="6" type="ORF">VNI00_000517</name>
</gene>
<dbReference type="AlphaFoldDB" id="A0AAW0EA30"/>
<dbReference type="GO" id="GO:0005524">
    <property type="term" value="F:ATP binding"/>
    <property type="evidence" value="ECO:0007669"/>
    <property type="project" value="UniProtKB-KW"/>
</dbReference>
<accession>A0AAW0EA30</accession>
<dbReference type="InterPro" id="IPR013094">
    <property type="entry name" value="AB_hydrolase_3"/>
</dbReference>
<keyword evidence="2" id="KW-0547">Nucleotide-binding</keyword>
<organism evidence="6 7">
    <name type="scientific">Paramarasmius palmivorus</name>
    <dbReference type="NCBI Taxonomy" id="297713"/>
    <lineage>
        <taxon>Eukaryota</taxon>
        <taxon>Fungi</taxon>
        <taxon>Dikarya</taxon>
        <taxon>Basidiomycota</taxon>
        <taxon>Agaricomycotina</taxon>
        <taxon>Agaricomycetes</taxon>
        <taxon>Agaricomycetidae</taxon>
        <taxon>Agaricales</taxon>
        <taxon>Marasmiineae</taxon>
        <taxon>Marasmiaceae</taxon>
        <taxon>Paramarasmius</taxon>
    </lineage>
</organism>
<keyword evidence="4" id="KW-0067">ATP-binding</keyword>
<dbReference type="Pfam" id="PF07714">
    <property type="entry name" value="PK_Tyr_Ser-Thr"/>
    <property type="match status" value="1"/>
</dbReference>
<evidence type="ECO:0000313" key="6">
    <source>
        <dbReference type="EMBL" id="KAK7060784.1"/>
    </source>
</evidence>
<dbReference type="InterPro" id="IPR011009">
    <property type="entry name" value="Kinase-like_dom_sf"/>
</dbReference>
<dbReference type="InterPro" id="IPR051681">
    <property type="entry name" value="Ser/Thr_Kinases-Pseudokinases"/>
</dbReference>
<dbReference type="PANTHER" id="PTHR44329:SF288">
    <property type="entry name" value="MITOGEN-ACTIVATED PROTEIN KINASE KINASE KINASE 20"/>
    <property type="match status" value="1"/>
</dbReference>
<dbReference type="SUPFAM" id="SSF56112">
    <property type="entry name" value="Protein kinase-like (PK-like)"/>
    <property type="match status" value="1"/>
</dbReference>
<keyword evidence="1" id="KW-0808">Transferase</keyword>
<evidence type="ECO:0000256" key="3">
    <source>
        <dbReference type="ARBA" id="ARBA00022777"/>
    </source>
</evidence>
<proteinExistence type="predicted"/>
<evidence type="ECO:0000313" key="7">
    <source>
        <dbReference type="Proteomes" id="UP001383192"/>
    </source>
</evidence>
<reference evidence="6 7" key="1">
    <citation type="submission" date="2024-01" db="EMBL/GenBank/DDBJ databases">
        <title>A draft genome for a cacao thread blight-causing isolate of Paramarasmius palmivorus.</title>
        <authorList>
            <person name="Baruah I.K."/>
            <person name="Bukari Y."/>
            <person name="Amoako-Attah I."/>
            <person name="Meinhardt L.W."/>
            <person name="Bailey B.A."/>
            <person name="Cohen S.P."/>
        </authorList>
    </citation>
    <scope>NUCLEOTIDE SEQUENCE [LARGE SCALE GENOMIC DNA]</scope>
    <source>
        <strain evidence="6 7">GH-12</strain>
    </source>
</reference>
<evidence type="ECO:0000256" key="2">
    <source>
        <dbReference type="ARBA" id="ARBA00022741"/>
    </source>
</evidence>
<dbReference type="SUPFAM" id="SSF53474">
    <property type="entry name" value="alpha/beta-Hydrolases"/>
    <property type="match status" value="1"/>
</dbReference>